<sequence length="72" mass="8432">MRIENQKQLTCYSATYGVSENFVHLDLRYPHTEPLLAWAPGNTRRNLTSEVWKSKLKIIHSQKKTIPIQCFT</sequence>
<evidence type="ECO:0000313" key="2">
    <source>
        <dbReference type="Proteomes" id="UP000288216"/>
    </source>
</evidence>
<dbReference type="AlphaFoldDB" id="A0A401PB96"/>
<name>A0A401PB96_SCYTO</name>
<comment type="caution">
    <text evidence="1">The sequence shown here is derived from an EMBL/GenBank/DDBJ whole genome shotgun (WGS) entry which is preliminary data.</text>
</comment>
<dbReference type="EMBL" id="BFAA01003309">
    <property type="protein sequence ID" value="GCB70392.1"/>
    <property type="molecule type" value="Genomic_DNA"/>
</dbReference>
<dbReference type="Proteomes" id="UP000288216">
    <property type="component" value="Unassembled WGS sequence"/>
</dbReference>
<gene>
    <name evidence="1" type="ORF">scyTo_0008565</name>
</gene>
<accession>A0A401PB96</accession>
<proteinExistence type="predicted"/>
<reference evidence="1 2" key="1">
    <citation type="journal article" date="2018" name="Nat. Ecol. Evol.">
        <title>Shark genomes provide insights into elasmobranch evolution and the origin of vertebrates.</title>
        <authorList>
            <person name="Hara Y"/>
            <person name="Yamaguchi K"/>
            <person name="Onimaru K"/>
            <person name="Kadota M"/>
            <person name="Koyanagi M"/>
            <person name="Keeley SD"/>
            <person name="Tatsumi K"/>
            <person name="Tanaka K"/>
            <person name="Motone F"/>
            <person name="Kageyama Y"/>
            <person name="Nozu R"/>
            <person name="Adachi N"/>
            <person name="Nishimura O"/>
            <person name="Nakagawa R"/>
            <person name="Tanegashima C"/>
            <person name="Kiyatake I"/>
            <person name="Matsumoto R"/>
            <person name="Murakumo K"/>
            <person name="Nishida K"/>
            <person name="Terakita A"/>
            <person name="Kuratani S"/>
            <person name="Sato K"/>
            <person name="Hyodo S Kuraku.S."/>
        </authorList>
    </citation>
    <scope>NUCLEOTIDE SEQUENCE [LARGE SCALE GENOMIC DNA]</scope>
</reference>
<organism evidence="1 2">
    <name type="scientific">Scyliorhinus torazame</name>
    <name type="common">Cloudy catshark</name>
    <name type="synonym">Catulus torazame</name>
    <dbReference type="NCBI Taxonomy" id="75743"/>
    <lineage>
        <taxon>Eukaryota</taxon>
        <taxon>Metazoa</taxon>
        <taxon>Chordata</taxon>
        <taxon>Craniata</taxon>
        <taxon>Vertebrata</taxon>
        <taxon>Chondrichthyes</taxon>
        <taxon>Elasmobranchii</taxon>
        <taxon>Galeomorphii</taxon>
        <taxon>Galeoidea</taxon>
        <taxon>Carcharhiniformes</taxon>
        <taxon>Scyliorhinidae</taxon>
        <taxon>Scyliorhinus</taxon>
    </lineage>
</organism>
<protein>
    <submittedName>
        <fullName evidence="1">Uncharacterized protein</fullName>
    </submittedName>
</protein>
<evidence type="ECO:0000313" key="1">
    <source>
        <dbReference type="EMBL" id="GCB70392.1"/>
    </source>
</evidence>
<keyword evidence="2" id="KW-1185">Reference proteome</keyword>